<dbReference type="EMBL" id="JBHLWN010000039">
    <property type="protein sequence ID" value="MFC0212875.1"/>
    <property type="molecule type" value="Genomic_DNA"/>
</dbReference>
<evidence type="ECO:0000313" key="1">
    <source>
        <dbReference type="EMBL" id="MFC0212875.1"/>
    </source>
</evidence>
<dbReference type="RefSeq" id="WP_377470103.1">
    <property type="nucleotide sequence ID" value="NZ_JBHLWN010000039.1"/>
</dbReference>
<proteinExistence type="predicted"/>
<accession>A0ABV6DJP6</accession>
<name>A0ABV6DJP6_9BACL</name>
<protein>
    <submittedName>
        <fullName evidence="1">Uncharacterized protein</fullName>
    </submittedName>
</protein>
<organism evidence="1 2">
    <name type="scientific">Paenibacillus chartarius</name>
    <dbReference type="NCBI Taxonomy" id="747481"/>
    <lineage>
        <taxon>Bacteria</taxon>
        <taxon>Bacillati</taxon>
        <taxon>Bacillota</taxon>
        <taxon>Bacilli</taxon>
        <taxon>Bacillales</taxon>
        <taxon>Paenibacillaceae</taxon>
        <taxon>Paenibacillus</taxon>
    </lineage>
</organism>
<comment type="caution">
    <text evidence="1">The sequence shown here is derived from an EMBL/GenBank/DDBJ whole genome shotgun (WGS) entry which is preliminary data.</text>
</comment>
<sequence>MHTFTKHAMPLYTQDHITYCKQMYEWHMKMIQYHDQVRAYHMERAKHFQKLMEERNKTTEKSKENDAA</sequence>
<evidence type="ECO:0000313" key="2">
    <source>
        <dbReference type="Proteomes" id="UP001589776"/>
    </source>
</evidence>
<keyword evidence="2" id="KW-1185">Reference proteome</keyword>
<dbReference type="Proteomes" id="UP001589776">
    <property type="component" value="Unassembled WGS sequence"/>
</dbReference>
<gene>
    <name evidence="1" type="ORF">ACFFK0_10420</name>
</gene>
<reference evidence="1 2" key="1">
    <citation type="submission" date="2024-09" db="EMBL/GenBank/DDBJ databases">
        <authorList>
            <person name="Sun Q."/>
            <person name="Mori K."/>
        </authorList>
    </citation>
    <scope>NUCLEOTIDE SEQUENCE [LARGE SCALE GENOMIC DNA]</scope>
    <source>
        <strain evidence="1 2">CCM 7759</strain>
    </source>
</reference>